<comment type="pathway">
    <text evidence="6">Amino-acid biosynthesis; L-histidine biosynthesis; L-histidine from 5-phospho-alpha-D-ribose 1-diphosphate: step 9/9.</text>
</comment>
<dbReference type="SUPFAM" id="SSF53720">
    <property type="entry name" value="ALDH-like"/>
    <property type="match status" value="1"/>
</dbReference>
<dbReference type="PRINTS" id="PR00083">
    <property type="entry name" value="HOLDHDRGNASE"/>
</dbReference>
<dbReference type="GO" id="GO:0004399">
    <property type="term" value="F:histidinol dehydrogenase activity"/>
    <property type="evidence" value="ECO:0007669"/>
    <property type="project" value="UniProtKB-UniRule"/>
</dbReference>
<evidence type="ECO:0000256" key="9">
    <source>
        <dbReference type="PIRSR" id="PIRSR000099-3"/>
    </source>
</evidence>
<feature type="active site" description="Proton acceptor" evidence="7">
    <location>
        <position position="297"/>
    </location>
</feature>
<dbReference type="PANTHER" id="PTHR21256">
    <property type="entry name" value="HISTIDINOL DEHYDROGENASE HDH"/>
    <property type="match status" value="1"/>
</dbReference>
<evidence type="ECO:0000313" key="13">
    <source>
        <dbReference type="Proteomes" id="UP000024332"/>
    </source>
</evidence>
<evidence type="ECO:0000256" key="8">
    <source>
        <dbReference type="PIRSR" id="PIRSR000099-2"/>
    </source>
</evidence>
<evidence type="ECO:0000256" key="10">
    <source>
        <dbReference type="PIRSR" id="PIRSR000099-4"/>
    </source>
</evidence>
<dbReference type="InterPro" id="IPR001692">
    <property type="entry name" value="Histidinol_DH_CS"/>
</dbReference>
<name>A0A031LTF0_9CREN</name>
<accession>A0A031LTF0</accession>
<evidence type="ECO:0000256" key="1">
    <source>
        <dbReference type="ARBA" id="ARBA00010178"/>
    </source>
</evidence>
<keyword evidence="13" id="KW-1185">Reference proteome</keyword>
<dbReference type="FunFam" id="3.40.50.1980:FF:000001">
    <property type="entry name" value="Histidinol dehydrogenase"/>
    <property type="match status" value="1"/>
</dbReference>
<comment type="catalytic activity">
    <reaction evidence="6">
        <text>L-histidinol + 2 NAD(+) + H2O = L-histidine + 2 NADH + 3 H(+)</text>
        <dbReference type="Rhea" id="RHEA:20641"/>
        <dbReference type="ChEBI" id="CHEBI:15377"/>
        <dbReference type="ChEBI" id="CHEBI:15378"/>
        <dbReference type="ChEBI" id="CHEBI:57540"/>
        <dbReference type="ChEBI" id="CHEBI:57595"/>
        <dbReference type="ChEBI" id="CHEBI:57699"/>
        <dbReference type="ChEBI" id="CHEBI:57945"/>
        <dbReference type="EC" id="1.1.1.23"/>
    </reaction>
</comment>
<feature type="binding site" evidence="8">
    <location>
        <position position="174"/>
    </location>
    <ligand>
        <name>NAD(+)</name>
        <dbReference type="ChEBI" id="CHEBI:57540"/>
    </ligand>
</feature>
<dbReference type="CDD" id="cd06572">
    <property type="entry name" value="Histidinol_dh"/>
    <property type="match status" value="1"/>
</dbReference>
<dbReference type="GO" id="GO:0000105">
    <property type="term" value="P:L-histidine biosynthetic process"/>
    <property type="evidence" value="ECO:0007669"/>
    <property type="project" value="UniProtKB-UniRule"/>
</dbReference>
<protein>
    <recommendedName>
        <fullName evidence="2 6">Histidinol dehydrogenase</fullName>
        <shortName evidence="6">HDH</shortName>
        <ecNumber evidence="6">1.1.1.23</ecNumber>
    </recommendedName>
</protein>
<feature type="binding site" evidence="10">
    <location>
        <position position="329"/>
    </location>
    <ligand>
        <name>Zn(2+)</name>
        <dbReference type="ChEBI" id="CHEBI:29105"/>
    </ligand>
</feature>
<sequence>MIKEEIPKNRLVEFTQVLDVVESIVNQVRQNGDKAIIDLTKKFDSVELKDLSFSKDEIEQQASLLSDDLRRAVDVIYEQLKEFHLTLMPPEVGGGKSGVEFGIVWKPIETVGIYVPGGKQKYPSTLLMAGIPAKIAGVREIYFSTPQYDKLDPMMAYICQKLGIKQAYRIGGAQAIAAMAYGTESVHKVSKIVGPGNIYVQAAKYIVSREVGIDGIEGPTELVIIADDSADPRRVATDLLAQGEHGKSSLLVLISTSGRLISKVKELLSTDVNDFYIVEVKSVEEALKISDELSPEHLSLQVRSPRSTMKLVRNAGAITLGNTPPAMVDYGAGPDHILPTNGWSKFRGGITVLDFIKPISYTNLDNPTKELIDASIKIAKYEGFEIHGKSIGIRYE</sequence>
<dbReference type="PROSITE" id="PS00611">
    <property type="entry name" value="HISOL_DEHYDROGENASE"/>
    <property type="match status" value="1"/>
</dbReference>
<dbReference type="UniPathway" id="UPA00031">
    <property type="reaction ID" value="UER00014"/>
</dbReference>
<dbReference type="EMBL" id="JFZT01000017">
    <property type="protein sequence ID" value="EZQ11030.1"/>
    <property type="molecule type" value="Genomic_DNA"/>
</dbReference>
<feature type="binding site" evidence="9">
    <location>
        <position position="242"/>
    </location>
    <ligand>
        <name>substrate</name>
    </ligand>
</feature>
<dbReference type="Proteomes" id="UP000024332">
    <property type="component" value="Unassembled WGS sequence"/>
</dbReference>
<evidence type="ECO:0000256" key="2">
    <source>
        <dbReference type="ARBA" id="ARBA00016531"/>
    </source>
</evidence>
<keyword evidence="6 8" id="KW-0520">NAD</keyword>
<dbReference type="InterPro" id="IPR016161">
    <property type="entry name" value="Ald_DH/histidinol_DH"/>
</dbReference>
<evidence type="ECO:0000256" key="5">
    <source>
        <dbReference type="ARBA" id="ARBA00023002"/>
    </source>
</evidence>
<evidence type="ECO:0000256" key="7">
    <source>
        <dbReference type="PIRSR" id="PIRSR000099-1"/>
    </source>
</evidence>
<dbReference type="OrthoDB" id="36308at2157"/>
<comment type="caution">
    <text evidence="12">The sequence shown here is derived from an EMBL/GenBank/DDBJ whole genome shotgun (WGS) entry which is preliminary data.</text>
</comment>
<keyword evidence="6" id="KW-0028">Amino-acid biosynthesis</keyword>
<dbReference type="PIRSF" id="PIRSF000099">
    <property type="entry name" value="Histidinol_dh"/>
    <property type="match status" value="1"/>
</dbReference>
<feature type="active site" description="Proton acceptor" evidence="7">
    <location>
        <position position="296"/>
    </location>
</feature>
<feature type="binding site" evidence="10">
    <location>
        <position position="387"/>
    </location>
    <ligand>
        <name>Zn(2+)</name>
        <dbReference type="ChEBI" id="CHEBI:29105"/>
    </ligand>
</feature>
<dbReference type="GO" id="GO:0005737">
    <property type="term" value="C:cytoplasm"/>
    <property type="evidence" value="ECO:0007669"/>
    <property type="project" value="TreeGrafter"/>
</dbReference>
<feature type="binding site" evidence="10">
    <location>
        <position position="245"/>
    </location>
    <ligand>
        <name>Zn(2+)</name>
        <dbReference type="ChEBI" id="CHEBI:29105"/>
    </ligand>
</feature>
<evidence type="ECO:0000256" key="4">
    <source>
        <dbReference type="ARBA" id="ARBA00022833"/>
    </source>
</evidence>
<feature type="binding site" evidence="9">
    <location>
        <position position="220"/>
    </location>
    <ligand>
        <name>substrate</name>
    </ligand>
</feature>
<keyword evidence="5 6" id="KW-0560">Oxidoreductase</keyword>
<evidence type="ECO:0000256" key="11">
    <source>
        <dbReference type="RuleBase" id="RU004175"/>
    </source>
</evidence>
<dbReference type="EC" id="1.1.1.23" evidence="6"/>
<dbReference type="InterPro" id="IPR022695">
    <property type="entry name" value="Histidinol_DH_monofunct"/>
</dbReference>
<feature type="binding site" evidence="10">
    <location>
        <position position="242"/>
    </location>
    <ligand>
        <name>Zn(2+)</name>
        <dbReference type="ChEBI" id="CHEBI:29105"/>
    </ligand>
</feature>
<feature type="binding site" evidence="9">
    <location>
        <position position="382"/>
    </location>
    <ligand>
        <name>substrate</name>
    </ligand>
</feature>
<dbReference type="Pfam" id="PF00815">
    <property type="entry name" value="Histidinol_dh"/>
    <property type="match status" value="1"/>
</dbReference>
<dbReference type="STRING" id="1160895.CM19_02150"/>
<dbReference type="InterPro" id="IPR012131">
    <property type="entry name" value="Hstdl_DH"/>
</dbReference>
<comment type="function">
    <text evidence="6">Catalyzes the sequential NAD-dependent oxidations of L-histidinol to L-histidinaldehyde and then to L-histidine.</text>
</comment>
<dbReference type="PANTHER" id="PTHR21256:SF2">
    <property type="entry name" value="HISTIDINE BIOSYNTHESIS TRIFUNCTIONAL PROTEIN"/>
    <property type="match status" value="1"/>
</dbReference>
<organism evidence="12 13">
    <name type="scientific">Candidatus Acidianus copahuensis</name>
    <dbReference type="NCBI Taxonomy" id="1160895"/>
    <lineage>
        <taxon>Archaea</taxon>
        <taxon>Thermoproteota</taxon>
        <taxon>Thermoprotei</taxon>
        <taxon>Sulfolobales</taxon>
        <taxon>Sulfolobaceae</taxon>
        <taxon>Acidianus</taxon>
    </lineage>
</organism>
<dbReference type="GO" id="GO:0051287">
    <property type="term" value="F:NAD binding"/>
    <property type="evidence" value="ECO:0007669"/>
    <property type="project" value="InterPro"/>
</dbReference>
<evidence type="ECO:0000256" key="6">
    <source>
        <dbReference type="PIRNR" id="PIRNR000099"/>
    </source>
</evidence>
<feature type="binding site" evidence="9">
    <location>
        <position position="387"/>
    </location>
    <ligand>
        <name>substrate</name>
    </ligand>
</feature>
<dbReference type="NCBIfam" id="TIGR00069">
    <property type="entry name" value="hisD"/>
    <property type="match status" value="1"/>
</dbReference>
<evidence type="ECO:0000256" key="3">
    <source>
        <dbReference type="ARBA" id="ARBA00022723"/>
    </source>
</evidence>
<evidence type="ECO:0000313" key="12">
    <source>
        <dbReference type="EMBL" id="EZQ11030.1"/>
    </source>
</evidence>
<dbReference type="AlphaFoldDB" id="A0A031LTF0"/>
<feature type="binding site" evidence="9">
    <location>
        <position position="297"/>
    </location>
    <ligand>
        <name>substrate</name>
    </ligand>
</feature>
<dbReference type="RefSeq" id="WP_048098758.1">
    <property type="nucleotide sequence ID" value="NZ_JFZT01000017.1"/>
</dbReference>
<keyword evidence="3 10" id="KW-0479">Metal-binding</keyword>
<proteinExistence type="inferred from homology"/>
<feature type="binding site" evidence="9">
    <location>
        <position position="245"/>
    </location>
    <ligand>
        <name>substrate</name>
    </ligand>
</feature>
<feature type="binding site" evidence="8">
    <location>
        <position position="197"/>
    </location>
    <ligand>
        <name>NAD(+)</name>
        <dbReference type="ChEBI" id="CHEBI:57540"/>
    </ligand>
</feature>
<keyword evidence="4 10" id="KW-0862">Zinc</keyword>
<reference evidence="12 13" key="1">
    <citation type="submission" date="2014-03" db="EMBL/GenBank/DDBJ databases">
        <title>Draft genome sequence of the novel thermoacidophilic archaea Acidianus copahuensis ALE1 strain, isolated from Copahue volcanic area in Neuquen Argentina.</title>
        <authorList>
            <person name="Urbieta M.S."/>
            <person name="Rascovan N."/>
            <person name="Castro C."/>
            <person name="Revale S."/>
            <person name="Giaveno M.A."/>
            <person name="Vazquez M.P."/>
            <person name="Donati E.R."/>
        </authorList>
    </citation>
    <scope>NUCLEOTIDE SEQUENCE [LARGE SCALE GENOMIC DNA]</scope>
    <source>
        <strain evidence="12 13">ALE1</strain>
    </source>
</reference>
<comment type="similarity">
    <text evidence="1 6 11">Belongs to the histidinol dehydrogenase family.</text>
</comment>
<feature type="binding site" evidence="9">
    <location>
        <position position="329"/>
    </location>
    <ligand>
        <name>substrate</name>
    </ligand>
</feature>
<comment type="cofactor">
    <cofactor evidence="10">
        <name>Zn(2+)</name>
        <dbReference type="ChEBI" id="CHEBI:29105"/>
    </cofactor>
    <text evidence="10">Binds 1 zinc ion per subunit.</text>
</comment>
<dbReference type="GO" id="GO:0046872">
    <property type="term" value="F:metal ion binding"/>
    <property type="evidence" value="ECO:0007669"/>
    <property type="project" value="UniProtKB-KW"/>
</dbReference>
<feature type="binding site" evidence="8">
    <location>
        <position position="114"/>
    </location>
    <ligand>
        <name>NAD(+)</name>
        <dbReference type="ChEBI" id="CHEBI:57540"/>
    </ligand>
</feature>
<gene>
    <name evidence="12" type="ORF">CM19_02150</name>
</gene>
<dbReference type="Gene3D" id="3.40.50.1980">
    <property type="entry name" value="Nitrogenase molybdenum iron protein domain"/>
    <property type="match status" value="2"/>
</dbReference>
<keyword evidence="6" id="KW-0368">Histidine biosynthesis</keyword>
<dbReference type="Gene3D" id="1.20.5.1300">
    <property type="match status" value="1"/>
</dbReference>